<gene>
    <name evidence="1" type="ORF">V1286_001916</name>
</gene>
<protein>
    <submittedName>
        <fullName evidence="1">Uncharacterized protein</fullName>
    </submittedName>
</protein>
<evidence type="ECO:0000313" key="2">
    <source>
        <dbReference type="Proteomes" id="UP001364224"/>
    </source>
</evidence>
<proteinExistence type="predicted"/>
<sequence>MTTHLIQLTAQIQRWLNQSVARHLAAQAERLEPATKH</sequence>
<dbReference type="Proteomes" id="UP001364224">
    <property type="component" value="Unassembled WGS sequence"/>
</dbReference>
<comment type="caution">
    <text evidence="1">The sequence shown here is derived from an EMBL/GenBank/DDBJ whole genome shotgun (WGS) entry which is preliminary data.</text>
</comment>
<name>A0ABU8B770_9BRAD</name>
<reference evidence="1 2" key="1">
    <citation type="submission" date="2024-02" db="EMBL/GenBank/DDBJ databases">
        <title>Adaptive strategies in a cosmopolitan and abundant soil bacterium.</title>
        <authorList>
            <person name="Carini P."/>
        </authorList>
    </citation>
    <scope>NUCLEOTIDE SEQUENCE [LARGE SCALE GENOMIC DNA]</scope>
    <source>
        <strain evidence="1 2">AZCC 1608</strain>
    </source>
</reference>
<accession>A0ABU8B770</accession>
<keyword evidence="2" id="KW-1185">Reference proteome</keyword>
<evidence type="ECO:0000313" key="1">
    <source>
        <dbReference type="EMBL" id="MEH2554387.1"/>
    </source>
</evidence>
<dbReference type="EMBL" id="JAZHRV010000001">
    <property type="protein sequence ID" value="MEH2554387.1"/>
    <property type="molecule type" value="Genomic_DNA"/>
</dbReference>
<organism evidence="1 2">
    <name type="scientific">Bradyrhizobium algeriense</name>
    <dbReference type="NCBI Taxonomy" id="634784"/>
    <lineage>
        <taxon>Bacteria</taxon>
        <taxon>Pseudomonadati</taxon>
        <taxon>Pseudomonadota</taxon>
        <taxon>Alphaproteobacteria</taxon>
        <taxon>Hyphomicrobiales</taxon>
        <taxon>Nitrobacteraceae</taxon>
        <taxon>Bradyrhizobium</taxon>
    </lineage>
</organism>